<keyword evidence="1" id="KW-1133">Transmembrane helix</keyword>
<evidence type="ECO:0000313" key="2">
    <source>
        <dbReference type="EMBL" id="MDO6963083.1"/>
    </source>
</evidence>
<sequence>MAESTATTELWTNAPKTKPRDRDVMTAIKRGMLGCCPACGSGKMFRAFLKPVDNCAACGEDLSHQRADDLPAYLVIVIVGHIVVGGFMMTDLVWPMSNWAHLAIWSPLTLILALLMIQPIKGGVIGLQWAMRMHGFGGEEPEPEDKIASTPAVD</sequence>
<gene>
    <name evidence="2" type="ORF">Q4481_03885</name>
</gene>
<comment type="caution">
    <text evidence="2">The sequence shown here is derived from an EMBL/GenBank/DDBJ whole genome shotgun (WGS) entry which is preliminary data.</text>
</comment>
<dbReference type="Pfam" id="PF06170">
    <property type="entry name" value="DUF983"/>
    <property type="match status" value="1"/>
</dbReference>
<dbReference type="InterPro" id="IPR009325">
    <property type="entry name" value="DUF983"/>
</dbReference>
<keyword evidence="1" id="KW-0812">Transmembrane</keyword>
<dbReference type="NCBIfam" id="NF004633">
    <property type="entry name" value="PRK05978.1"/>
    <property type="match status" value="1"/>
</dbReference>
<protein>
    <submittedName>
        <fullName evidence="2">DUF983 domain-containing protein</fullName>
    </submittedName>
</protein>
<dbReference type="EMBL" id="JAUOZU010000003">
    <property type="protein sequence ID" value="MDO6963083.1"/>
    <property type="molecule type" value="Genomic_DNA"/>
</dbReference>
<evidence type="ECO:0000313" key="3">
    <source>
        <dbReference type="Proteomes" id="UP001174932"/>
    </source>
</evidence>
<accession>A0ABT8YID5</accession>
<organism evidence="2 3">
    <name type="scientific">Rhizobium alvei</name>
    <dbReference type="NCBI Taxonomy" id="1132659"/>
    <lineage>
        <taxon>Bacteria</taxon>
        <taxon>Pseudomonadati</taxon>
        <taxon>Pseudomonadota</taxon>
        <taxon>Alphaproteobacteria</taxon>
        <taxon>Hyphomicrobiales</taxon>
        <taxon>Rhizobiaceae</taxon>
        <taxon>Rhizobium/Agrobacterium group</taxon>
        <taxon>Rhizobium</taxon>
    </lineage>
</organism>
<reference evidence="2" key="1">
    <citation type="journal article" date="2015" name="Int. J. Syst. Evol. Microbiol.">
        <title>Rhizobium alvei sp. nov., isolated from a freshwater river.</title>
        <authorList>
            <person name="Sheu S.Y."/>
            <person name="Huang H.W."/>
            <person name="Young C.C."/>
            <person name="Chen W.M."/>
        </authorList>
    </citation>
    <scope>NUCLEOTIDE SEQUENCE</scope>
    <source>
        <strain evidence="2">TNR-22</strain>
    </source>
</reference>
<dbReference type="RefSeq" id="WP_304374971.1">
    <property type="nucleotide sequence ID" value="NZ_JAUOZU010000003.1"/>
</dbReference>
<feature type="transmembrane region" description="Helical" evidence="1">
    <location>
        <begin position="72"/>
        <end position="93"/>
    </location>
</feature>
<keyword evidence="3" id="KW-1185">Reference proteome</keyword>
<keyword evidence="1" id="KW-0472">Membrane</keyword>
<dbReference type="Proteomes" id="UP001174932">
    <property type="component" value="Unassembled WGS sequence"/>
</dbReference>
<name>A0ABT8YID5_9HYPH</name>
<feature type="transmembrane region" description="Helical" evidence="1">
    <location>
        <begin position="99"/>
        <end position="117"/>
    </location>
</feature>
<proteinExistence type="predicted"/>
<evidence type="ECO:0000256" key="1">
    <source>
        <dbReference type="SAM" id="Phobius"/>
    </source>
</evidence>
<reference evidence="2" key="2">
    <citation type="submission" date="2023-07" db="EMBL/GenBank/DDBJ databases">
        <authorList>
            <person name="Shen H."/>
        </authorList>
    </citation>
    <scope>NUCLEOTIDE SEQUENCE</scope>
    <source>
        <strain evidence="2">TNR-22</strain>
    </source>
</reference>